<dbReference type="InterPro" id="IPR009057">
    <property type="entry name" value="Homeodomain-like_sf"/>
</dbReference>
<evidence type="ECO:0000313" key="7">
    <source>
        <dbReference type="Proteomes" id="UP001519325"/>
    </source>
</evidence>
<dbReference type="Proteomes" id="UP001519325">
    <property type="component" value="Unassembled WGS sequence"/>
</dbReference>
<accession>A0ABS4QFH2</accession>
<keyword evidence="1" id="KW-0805">Transcription regulation</keyword>
<comment type="caution">
    <text evidence="6">The sequence shown here is derived from an EMBL/GenBank/DDBJ whole genome shotgun (WGS) entry which is preliminary data.</text>
</comment>
<evidence type="ECO:0000256" key="3">
    <source>
        <dbReference type="ARBA" id="ARBA00023163"/>
    </source>
</evidence>
<feature type="domain" description="Transcriptional regulator LmrA/YxaF-like C-terminal" evidence="5">
    <location>
        <begin position="78"/>
        <end position="176"/>
    </location>
</feature>
<name>A0ABS4QFH2_9NOCA</name>
<dbReference type="PANTHER" id="PTHR47506:SF3">
    <property type="entry name" value="HTH-TYPE TRANSCRIPTIONAL REGULATOR LMRA"/>
    <property type="match status" value="1"/>
</dbReference>
<dbReference type="SUPFAM" id="SSF48498">
    <property type="entry name" value="Tetracyclin repressor-like, C-terminal domain"/>
    <property type="match status" value="1"/>
</dbReference>
<evidence type="ECO:0000259" key="4">
    <source>
        <dbReference type="Pfam" id="PF00440"/>
    </source>
</evidence>
<dbReference type="InterPro" id="IPR054156">
    <property type="entry name" value="YxaF_TetR_C"/>
</dbReference>
<sequence>MGAKDKLVASTIDLMRRYGIAGTGIAQLLDHSGISRRSVYLNFPGGKAELVAEATRVAGEASSALMRTFTAGADVASCIAAYPAMWREAVLANDFSAGCPIVAAALGRAESPAAADMAGRTFAEWEEILAERLRAEQVEPETARSLATTIVAAVEGAVVLSLAERSAAPLERTGKHLVELVNQHTGRTMRTS</sequence>
<dbReference type="EMBL" id="JAGGMR010000001">
    <property type="protein sequence ID" value="MBP2190422.1"/>
    <property type="molecule type" value="Genomic_DNA"/>
</dbReference>
<dbReference type="PANTHER" id="PTHR47506">
    <property type="entry name" value="TRANSCRIPTIONAL REGULATORY PROTEIN"/>
    <property type="match status" value="1"/>
</dbReference>
<gene>
    <name evidence="6" type="ORF">BJ987_003323</name>
</gene>
<evidence type="ECO:0000256" key="2">
    <source>
        <dbReference type="ARBA" id="ARBA00023125"/>
    </source>
</evidence>
<feature type="domain" description="HTH tetR-type" evidence="4">
    <location>
        <begin position="8"/>
        <end position="54"/>
    </location>
</feature>
<dbReference type="Pfam" id="PF00440">
    <property type="entry name" value="TetR_N"/>
    <property type="match status" value="1"/>
</dbReference>
<protein>
    <submittedName>
        <fullName evidence="6">AcrR family transcriptional regulator</fullName>
    </submittedName>
</protein>
<organism evidence="6 7">
    <name type="scientific">Nocardia goodfellowii</name>
    <dbReference type="NCBI Taxonomy" id="882446"/>
    <lineage>
        <taxon>Bacteria</taxon>
        <taxon>Bacillati</taxon>
        <taxon>Actinomycetota</taxon>
        <taxon>Actinomycetes</taxon>
        <taxon>Mycobacteriales</taxon>
        <taxon>Nocardiaceae</taxon>
        <taxon>Nocardia</taxon>
    </lineage>
</organism>
<keyword evidence="7" id="KW-1185">Reference proteome</keyword>
<dbReference type="RefSeq" id="WP_209890529.1">
    <property type="nucleotide sequence ID" value="NZ_JAGGMR010000001.1"/>
</dbReference>
<dbReference type="InterPro" id="IPR036271">
    <property type="entry name" value="Tet_transcr_reg_TetR-rel_C_sf"/>
</dbReference>
<reference evidence="6 7" key="1">
    <citation type="submission" date="2021-03" db="EMBL/GenBank/DDBJ databases">
        <title>Sequencing the genomes of 1000 actinobacteria strains.</title>
        <authorList>
            <person name="Klenk H.-P."/>
        </authorList>
    </citation>
    <scope>NUCLEOTIDE SEQUENCE [LARGE SCALE GENOMIC DNA]</scope>
    <source>
        <strain evidence="6 7">DSM 45516</strain>
    </source>
</reference>
<dbReference type="Gene3D" id="1.10.357.10">
    <property type="entry name" value="Tetracycline Repressor, domain 2"/>
    <property type="match status" value="1"/>
</dbReference>
<proteinExistence type="predicted"/>
<evidence type="ECO:0000313" key="6">
    <source>
        <dbReference type="EMBL" id="MBP2190422.1"/>
    </source>
</evidence>
<evidence type="ECO:0000259" key="5">
    <source>
        <dbReference type="Pfam" id="PF21993"/>
    </source>
</evidence>
<evidence type="ECO:0000256" key="1">
    <source>
        <dbReference type="ARBA" id="ARBA00023015"/>
    </source>
</evidence>
<dbReference type="Pfam" id="PF21993">
    <property type="entry name" value="TetR_C_13_2"/>
    <property type="match status" value="1"/>
</dbReference>
<dbReference type="InterPro" id="IPR001647">
    <property type="entry name" value="HTH_TetR"/>
</dbReference>
<keyword evidence="3" id="KW-0804">Transcription</keyword>
<keyword evidence="2" id="KW-0238">DNA-binding</keyword>
<dbReference type="SUPFAM" id="SSF46689">
    <property type="entry name" value="Homeodomain-like"/>
    <property type="match status" value="1"/>
</dbReference>